<feature type="region of interest" description="Disordered" evidence="1">
    <location>
        <begin position="574"/>
        <end position="659"/>
    </location>
</feature>
<accession>A0A1G4IGM0</accession>
<name>A0A1G4IGM0_TRYEQ</name>
<comment type="caution">
    <text evidence="2">The sequence shown here is derived from an EMBL/GenBank/DDBJ whole genome shotgun (WGS) entry which is preliminary data.</text>
</comment>
<dbReference type="GO" id="GO:0006511">
    <property type="term" value="P:ubiquitin-dependent protein catabolic process"/>
    <property type="evidence" value="ECO:0007669"/>
    <property type="project" value="InterPro"/>
</dbReference>
<dbReference type="InterPro" id="IPR022162">
    <property type="entry name" value="TRPC4AP"/>
</dbReference>
<proteinExistence type="predicted"/>
<organism evidence="2 3">
    <name type="scientific">Trypanosoma equiperdum</name>
    <dbReference type="NCBI Taxonomy" id="5694"/>
    <lineage>
        <taxon>Eukaryota</taxon>
        <taxon>Discoba</taxon>
        <taxon>Euglenozoa</taxon>
        <taxon>Kinetoplastea</taxon>
        <taxon>Metakinetoplastina</taxon>
        <taxon>Trypanosomatida</taxon>
        <taxon>Trypanosomatidae</taxon>
        <taxon>Trypanosoma</taxon>
    </lineage>
</organism>
<feature type="compositionally biased region" description="Basic and acidic residues" evidence="1">
    <location>
        <begin position="590"/>
        <end position="600"/>
    </location>
</feature>
<dbReference type="GeneID" id="92376980"/>
<dbReference type="GO" id="GO:0031464">
    <property type="term" value="C:Cul4A-RING E3 ubiquitin ligase complex"/>
    <property type="evidence" value="ECO:0007669"/>
    <property type="project" value="InterPro"/>
</dbReference>
<gene>
    <name evidence="2" type="ORF">TEOVI_000304000</name>
</gene>
<reference evidence="2" key="1">
    <citation type="submission" date="2016-09" db="EMBL/GenBank/DDBJ databases">
        <authorList>
            <person name="Hebert L."/>
            <person name="Moumen B."/>
        </authorList>
    </citation>
    <scope>NUCLEOTIDE SEQUENCE [LARGE SCALE GENOMIC DNA]</scope>
    <source>
        <strain evidence="2">OVI</strain>
    </source>
</reference>
<dbReference type="VEuPathDB" id="TriTrypDB:TEOVI_000304000"/>
<keyword evidence="3" id="KW-1185">Reference proteome</keyword>
<dbReference type="PANTHER" id="PTHR31743">
    <property type="entry name" value="TRANSIENT RECEPTOR POTENTIAL CHANNEL 4-ASSOCIATED PROTEIN TCPC4AP"/>
    <property type="match status" value="1"/>
</dbReference>
<dbReference type="RefSeq" id="XP_067082126.1">
    <property type="nucleotide sequence ID" value="XM_067226025.1"/>
</dbReference>
<dbReference type="GO" id="GO:0019902">
    <property type="term" value="F:phosphatase binding"/>
    <property type="evidence" value="ECO:0007669"/>
    <property type="project" value="TreeGrafter"/>
</dbReference>
<dbReference type="AlphaFoldDB" id="A0A1G4IGM0"/>
<evidence type="ECO:0000313" key="3">
    <source>
        <dbReference type="Proteomes" id="UP000195570"/>
    </source>
</evidence>
<dbReference type="PANTHER" id="PTHR31743:SF1">
    <property type="entry name" value="SHORT TRANSIENT RECEPTOR POTENTIAL CHANNEL 4-ASSOCIATED PROTEIN"/>
    <property type="match status" value="1"/>
</dbReference>
<dbReference type="EMBL" id="CZPT02001628">
    <property type="protein sequence ID" value="SCU71459.1"/>
    <property type="molecule type" value="Genomic_DNA"/>
</dbReference>
<sequence>MSAFEFLRGKLGGKVPVRLDCVPPWAQCSSGGKVEEADWQSALDALSAGQLFLLRGIMSEWRSGNLVQVNRYLQGCTAYFDPSKPHLLAYFVGLGGIDLFVTLLCDVNVPNGATDSSPQAPFRADSQDTTPFHLVGAIDLMLRVLTELMVCHNELGWYYYDRYPGLFFRLLELANVPELRLVSLMMLEHLLLCVGPVLEISKVPALQKLIRVGDDVVLAVICRVVSLLIVPGVVLDQRESVPHRLLFPETLLPLQRIQRVIDSNVLWLIGEKGLVQRLVALCEVTEPNSFRMALGSENLSNSLAGYSFPVLLPNEARAATPITTRGLDVNGLTEYGLGDPNVLQPFVADGNGVDRGEGGRVRDYASSVGANPVSPTATLPVEVVDTLRAFLQPSLGVSAALYQDDDGASEISVETTGSGIDFSWFVGCVDAKQRWRLRDLTLCEELDDNRVLLCGFGPPSDKKAKESFEEKNRAFWNFLSPVMRVPLTLHNRYAIVGAQSEVIFVLNVMLSTFFVGDVWRTMKECKWIEVASKFYDRAFQPRGDSQVLSPYLEQWQHMQELRLLPRFLIPENGAGEARRAPKQRTIKRGYAAEKYHRNEDGVDDNSNSSDSEADSDDEREEGHLLSAMRPGEDKEAYRRPNSGHMNADSEEGIDEKTHHHEAETIRKLELLRGVLEFLNTQDRFECSMLQQGDILSQAAPLALKVAKMLANRSEDSCVETTACHALEGYLRCFSFGCVSRSSPNEPQTAIGDILMRSILEHRVYNATFVPGLSDSLTPSKRIESVFSLLGELVRYHYDNLMLLQEYVIGNVELSHLNDPAVTVSSHSRQLHVGSGQVEQLIRLPPLDREEHEPFVRVLLRRLRGYGCDTNLFMRSLLLSLTPGLRSKINYMWKPVTEATVDAGESLSSSSRIGDIVTGYAHRFSYITACSRRFVVVISEMQRMEKALGKAADAPTSTPDPTRALENARSSSFGHIAHLTLWDMLQLLLRSPHRFSLEERPFPVFFDDTDRAIVMGEIDLPLVGPPPHLVQPLFEKRDHYKSLSELEKTLLREPHELVYGMLGPLNAERIHGTGRLCVVTTCILVFARVACLGGAGAVRGVLEKLKPLARVGYEKWKKEREALGRGVKKRRRGDRWGPGRCFNDDRAASDGQCHCKAEDGRLRCSAFLLHGHCKPLGAVELYYRCYGGCFFRNMFRLLCFWVGHYGACQRYVETLFYCTEVPFAELKSVMLYLFRLLPDYFLPDMA</sequence>
<protein>
    <submittedName>
        <fullName evidence="2">Uncharacterized protein</fullName>
    </submittedName>
</protein>
<dbReference type="Proteomes" id="UP000195570">
    <property type="component" value="Unassembled WGS sequence"/>
</dbReference>
<evidence type="ECO:0000256" key="1">
    <source>
        <dbReference type="SAM" id="MobiDB-lite"/>
    </source>
</evidence>
<evidence type="ECO:0000313" key="2">
    <source>
        <dbReference type="EMBL" id="SCU71459.1"/>
    </source>
</evidence>